<reference evidence="2 3" key="1">
    <citation type="submission" date="2014-03" db="EMBL/GenBank/DDBJ databases">
        <title>Genomics of Bifidobacteria.</title>
        <authorList>
            <person name="Ventura M."/>
            <person name="Milani C."/>
            <person name="Lugli G.A."/>
        </authorList>
    </citation>
    <scope>NUCLEOTIDE SEQUENCE [LARGE SCALE GENOMIC DNA]</scope>
    <source>
        <strain evidence="2 3">DSM 21395</strain>
    </source>
</reference>
<keyword evidence="1" id="KW-0472">Membrane</keyword>
<proteinExistence type="predicted"/>
<comment type="caution">
    <text evidence="2">The sequence shown here is derived from an EMBL/GenBank/DDBJ whole genome shotgun (WGS) entry which is preliminary data.</text>
</comment>
<name>A0A087C4K2_9BIFI</name>
<keyword evidence="3" id="KW-1185">Reference proteome</keyword>
<feature type="transmembrane region" description="Helical" evidence="1">
    <location>
        <begin position="344"/>
        <end position="365"/>
    </location>
</feature>
<gene>
    <name evidence="2" type="ORF">BMON_1466</name>
</gene>
<evidence type="ECO:0000313" key="2">
    <source>
        <dbReference type="EMBL" id="KFI78202.1"/>
    </source>
</evidence>
<accession>A0A087C4K2</accession>
<feature type="transmembrane region" description="Helical" evidence="1">
    <location>
        <begin position="303"/>
        <end position="324"/>
    </location>
</feature>
<dbReference type="EMBL" id="JGZE01000004">
    <property type="protein sequence ID" value="KFI78202.1"/>
    <property type="molecule type" value="Genomic_DNA"/>
</dbReference>
<sequence>MLAQILQPAPLDSWISPPLWWENFVPACVPMFLFLSGYFGLGRAMRDNDWSKSISNFWKNIWYWIRWVLLFSILVVLAPGLWPTERPFAGKSLGDSLLHLLRSLITPQNGTITDNIGPAFFFVGFAWVAFFAALFRPFFATASMKAIRIMTAVIVGYATLVPFMNFFSTDVLAADPKSMLGAFLAVSPLTTLHFTWFNFWLAMYVLGGWFARDVQVQRVLRDMGWWLVIVIALAGFALEAVLGHEYGLVYWATTGHMPVVMYETGGYLPMMIPYVIISFKLNDVIKPESRLGRFVLRVSPTTLGTILVGWCFGTLLVRGVFAGAFTSLWETLYPIGGSPIPFSLVWFVICTLWFALITVVVLLMAKIPFVRSLVTFTDMRLRPKRKVSA</sequence>
<feature type="transmembrane region" description="Helical" evidence="1">
    <location>
        <begin position="179"/>
        <end position="211"/>
    </location>
</feature>
<feature type="transmembrane region" description="Helical" evidence="1">
    <location>
        <begin position="223"/>
        <end position="244"/>
    </location>
</feature>
<dbReference type="AlphaFoldDB" id="A0A087C4K2"/>
<dbReference type="Proteomes" id="UP000029082">
    <property type="component" value="Unassembled WGS sequence"/>
</dbReference>
<keyword evidence="1" id="KW-0812">Transmembrane</keyword>
<evidence type="ECO:0000313" key="3">
    <source>
        <dbReference type="Proteomes" id="UP000029082"/>
    </source>
</evidence>
<feature type="transmembrane region" description="Helical" evidence="1">
    <location>
        <begin position="20"/>
        <end position="41"/>
    </location>
</feature>
<feature type="transmembrane region" description="Helical" evidence="1">
    <location>
        <begin position="61"/>
        <end position="82"/>
    </location>
</feature>
<dbReference type="GeneID" id="93094799"/>
<protein>
    <submittedName>
        <fullName evidence="2">Uncharacterized protein</fullName>
    </submittedName>
</protein>
<feature type="transmembrane region" description="Helical" evidence="1">
    <location>
        <begin position="147"/>
        <end position="167"/>
    </location>
</feature>
<evidence type="ECO:0000256" key="1">
    <source>
        <dbReference type="SAM" id="Phobius"/>
    </source>
</evidence>
<organism evidence="2 3">
    <name type="scientific">Bifidobacterium mongoliense DSM 21395</name>
    <dbReference type="NCBI Taxonomy" id="1437603"/>
    <lineage>
        <taxon>Bacteria</taxon>
        <taxon>Bacillati</taxon>
        <taxon>Actinomycetota</taxon>
        <taxon>Actinomycetes</taxon>
        <taxon>Bifidobacteriales</taxon>
        <taxon>Bifidobacteriaceae</taxon>
        <taxon>Bifidobacterium</taxon>
    </lineage>
</organism>
<keyword evidence="1" id="KW-1133">Transmembrane helix</keyword>
<feature type="transmembrane region" description="Helical" evidence="1">
    <location>
        <begin position="264"/>
        <end position="282"/>
    </location>
</feature>
<feature type="transmembrane region" description="Helical" evidence="1">
    <location>
        <begin position="116"/>
        <end position="135"/>
    </location>
</feature>
<dbReference type="RefSeq" id="WP_033513053.1">
    <property type="nucleotide sequence ID" value="NZ_JDUO01000009.1"/>
</dbReference>